<dbReference type="Gene3D" id="3.10.20.90">
    <property type="entry name" value="Phosphatidylinositol 3-kinase Catalytic Subunit, Chain A, domain 1"/>
    <property type="match status" value="1"/>
</dbReference>
<dbReference type="InterPro" id="IPR001878">
    <property type="entry name" value="Znf_CCHC"/>
</dbReference>
<evidence type="ECO:0000256" key="7">
    <source>
        <dbReference type="SAM" id="MobiDB-lite"/>
    </source>
</evidence>
<dbReference type="InterPro" id="IPR036875">
    <property type="entry name" value="Znf_CCHC_sf"/>
</dbReference>
<keyword evidence="5" id="KW-0539">Nucleus</keyword>
<evidence type="ECO:0000256" key="3">
    <source>
        <dbReference type="ARBA" id="ARBA00022771"/>
    </source>
</evidence>
<evidence type="ECO:0000313" key="11">
    <source>
        <dbReference type="EMBL" id="OLY78929.1"/>
    </source>
</evidence>
<feature type="region of interest" description="Disordered" evidence="7">
    <location>
        <begin position="407"/>
        <end position="452"/>
    </location>
</feature>
<dbReference type="PANTHER" id="PTHR15439">
    <property type="entry name" value="RETINOBLASTOMA-BINDING PROTEIN 6"/>
    <property type="match status" value="1"/>
</dbReference>
<feature type="domain" description="RING-type" evidence="8">
    <location>
        <begin position="317"/>
        <end position="363"/>
    </location>
</feature>
<dbReference type="InterPro" id="IPR001841">
    <property type="entry name" value="Znf_RING"/>
</dbReference>
<evidence type="ECO:0000256" key="5">
    <source>
        <dbReference type="ARBA" id="ARBA00023242"/>
    </source>
</evidence>
<dbReference type="STRING" id="133383.A0A1R0GPW3"/>
<dbReference type="GO" id="GO:0003676">
    <property type="term" value="F:nucleic acid binding"/>
    <property type="evidence" value="ECO:0007669"/>
    <property type="project" value="InterPro"/>
</dbReference>
<accession>A0A1R0GPW3</accession>
<name>A0A1R0GPW3_9FUNG</name>
<feature type="compositionally biased region" description="Basic and acidic residues" evidence="7">
    <location>
        <begin position="588"/>
        <end position="597"/>
    </location>
</feature>
<dbReference type="PROSITE" id="PS50089">
    <property type="entry name" value="ZF_RING_2"/>
    <property type="match status" value="1"/>
</dbReference>
<evidence type="ECO:0000256" key="1">
    <source>
        <dbReference type="ARBA" id="ARBA00004123"/>
    </source>
</evidence>
<keyword evidence="12" id="KW-1185">Reference proteome</keyword>
<feature type="compositionally biased region" description="Basic and acidic residues" evidence="7">
    <location>
        <begin position="1026"/>
        <end position="1037"/>
    </location>
</feature>
<feature type="compositionally biased region" description="Polar residues" evidence="7">
    <location>
        <begin position="423"/>
        <end position="448"/>
    </location>
</feature>
<feature type="compositionally biased region" description="Polar residues" evidence="7">
    <location>
        <begin position="1085"/>
        <end position="1096"/>
    </location>
</feature>
<dbReference type="EMBL" id="LSSL01005266">
    <property type="protein sequence ID" value="OLY78929.1"/>
    <property type="molecule type" value="Genomic_DNA"/>
</dbReference>
<dbReference type="CDD" id="cd16620">
    <property type="entry name" value="vRING-HC-C4C4_RBBP6"/>
    <property type="match status" value="1"/>
</dbReference>
<evidence type="ECO:0000256" key="4">
    <source>
        <dbReference type="ARBA" id="ARBA00022833"/>
    </source>
</evidence>
<dbReference type="Pfam" id="PF08783">
    <property type="entry name" value="DWNN"/>
    <property type="match status" value="1"/>
</dbReference>
<feature type="domain" description="DWNN" evidence="10">
    <location>
        <begin position="4"/>
        <end position="73"/>
    </location>
</feature>
<proteinExistence type="predicted"/>
<reference evidence="11 12" key="1">
    <citation type="journal article" date="2016" name="Mol. Biol. Evol.">
        <title>Genome-Wide Survey of Gut Fungi (Harpellales) Reveals the First Horizontally Transferred Ubiquitin Gene from a Mosquito Host.</title>
        <authorList>
            <person name="Wang Y."/>
            <person name="White M.M."/>
            <person name="Kvist S."/>
            <person name="Moncalvo J.M."/>
        </authorList>
    </citation>
    <scope>NUCLEOTIDE SEQUENCE [LARGE SCALE GENOMIC DNA]</scope>
    <source>
        <strain evidence="11 12">ALG-7-W6</strain>
    </source>
</reference>
<feature type="compositionally biased region" description="Basic and acidic residues" evidence="7">
    <location>
        <begin position="724"/>
        <end position="733"/>
    </location>
</feature>
<dbReference type="OrthoDB" id="106784at2759"/>
<dbReference type="InterPro" id="IPR033489">
    <property type="entry name" value="RBBP6"/>
</dbReference>
<dbReference type="Pfam" id="PF13696">
    <property type="entry name" value="zf-CCHC_2"/>
    <property type="match status" value="1"/>
</dbReference>
<dbReference type="GO" id="GO:0061630">
    <property type="term" value="F:ubiquitin protein ligase activity"/>
    <property type="evidence" value="ECO:0007669"/>
    <property type="project" value="InterPro"/>
</dbReference>
<dbReference type="SUPFAM" id="SSF57756">
    <property type="entry name" value="Retrovirus zinc finger-like domains"/>
    <property type="match status" value="1"/>
</dbReference>
<dbReference type="PROSITE" id="PS50158">
    <property type="entry name" value="ZF_CCHC"/>
    <property type="match status" value="1"/>
</dbReference>
<feature type="compositionally biased region" description="Low complexity" evidence="7">
    <location>
        <begin position="635"/>
        <end position="647"/>
    </location>
</feature>
<dbReference type="GO" id="GO:0006511">
    <property type="term" value="P:ubiquitin-dependent protein catabolic process"/>
    <property type="evidence" value="ECO:0007669"/>
    <property type="project" value="TreeGrafter"/>
</dbReference>
<dbReference type="SMART" id="SM00343">
    <property type="entry name" value="ZnF_C2HC"/>
    <property type="match status" value="1"/>
</dbReference>
<keyword evidence="3 6" id="KW-0863">Zinc-finger</keyword>
<feature type="compositionally biased region" description="Basic and acidic residues" evidence="7">
    <location>
        <begin position="852"/>
        <end position="862"/>
    </location>
</feature>
<feature type="compositionally biased region" description="Basic and acidic residues" evidence="7">
    <location>
        <begin position="1284"/>
        <end position="1312"/>
    </location>
</feature>
<feature type="compositionally biased region" description="Basic and acidic residues" evidence="7">
    <location>
        <begin position="763"/>
        <end position="784"/>
    </location>
</feature>
<dbReference type="SUPFAM" id="SSF57850">
    <property type="entry name" value="RING/U-box"/>
    <property type="match status" value="1"/>
</dbReference>
<feature type="compositionally biased region" description="Basic and acidic residues" evidence="7">
    <location>
        <begin position="940"/>
        <end position="951"/>
    </location>
</feature>
<feature type="compositionally biased region" description="Polar residues" evidence="7">
    <location>
        <begin position="873"/>
        <end position="885"/>
    </location>
</feature>
<feature type="compositionally biased region" description="Polar residues" evidence="7">
    <location>
        <begin position="670"/>
        <end position="696"/>
    </location>
</feature>
<feature type="compositionally biased region" description="Basic and acidic residues" evidence="7">
    <location>
        <begin position="1188"/>
        <end position="1203"/>
    </location>
</feature>
<feature type="compositionally biased region" description="Basic and acidic residues" evidence="7">
    <location>
        <begin position="1114"/>
        <end position="1131"/>
    </location>
</feature>
<feature type="compositionally biased region" description="Basic and acidic residues" evidence="7">
    <location>
        <begin position="886"/>
        <end position="902"/>
    </location>
</feature>
<feature type="compositionally biased region" description="Low complexity" evidence="7">
    <location>
        <begin position="1159"/>
        <end position="1169"/>
    </location>
</feature>
<dbReference type="Gene3D" id="3.30.40.10">
    <property type="entry name" value="Zinc/RING finger domain, C3HC4 (zinc finger)"/>
    <property type="match status" value="1"/>
</dbReference>
<dbReference type="GO" id="GO:0005634">
    <property type="term" value="C:nucleus"/>
    <property type="evidence" value="ECO:0007669"/>
    <property type="project" value="UniProtKB-SubCell"/>
</dbReference>
<evidence type="ECO:0000259" key="9">
    <source>
        <dbReference type="PROSITE" id="PS50158"/>
    </source>
</evidence>
<feature type="compositionally biased region" description="Basic and acidic residues" evidence="7">
    <location>
        <begin position="1097"/>
        <end position="1106"/>
    </location>
</feature>
<feature type="compositionally biased region" description="Basic and acidic residues" evidence="7">
    <location>
        <begin position="990"/>
        <end position="1019"/>
    </location>
</feature>
<evidence type="ECO:0000256" key="2">
    <source>
        <dbReference type="ARBA" id="ARBA00022723"/>
    </source>
</evidence>
<keyword evidence="2" id="KW-0479">Metal-binding</keyword>
<feature type="compositionally biased region" description="Basic and acidic residues" evidence="7">
    <location>
        <begin position="649"/>
        <end position="669"/>
    </location>
</feature>
<protein>
    <submittedName>
        <fullName evidence="11">Putative RING finger protein</fullName>
    </submittedName>
</protein>
<evidence type="ECO:0000259" key="10">
    <source>
        <dbReference type="PROSITE" id="PS51282"/>
    </source>
</evidence>
<dbReference type="PANTHER" id="PTHR15439:SF0">
    <property type="entry name" value="CELL DIVISION CYCLE AND APOPTOSIS REGULATOR PROTEIN 1-RELATED"/>
    <property type="match status" value="1"/>
</dbReference>
<feature type="compositionally biased region" description="Polar residues" evidence="7">
    <location>
        <begin position="1204"/>
        <end position="1217"/>
    </location>
</feature>
<feature type="region of interest" description="Disordered" evidence="7">
    <location>
        <begin position="588"/>
        <end position="748"/>
    </location>
</feature>
<dbReference type="InterPro" id="IPR014891">
    <property type="entry name" value="DWNN_domain"/>
</dbReference>
<comment type="subcellular location">
    <subcellularLocation>
        <location evidence="1">Nucleus</location>
    </subcellularLocation>
</comment>
<feature type="domain" description="CCHC-type" evidence="9">
    <location>
        <begin position="215"/>
        <end position="229"/>
    </location>
</feature>
<evidence type="ECO:0000256" key="6">
    <source>
        <dbReference type="PROSITE-ProRule" id="PRU00047"/>
    </source>
</evidence>
<sequence length="1400" mass="159621">MSQIHYKFKAAKDYSTIVFDGLSISVHDLKQEILKVKKLNVDEFDVNIINSQTNEDDKSQIQRNTSVFVRRVPYNGPPRSNLFIPNKKDLASFPQNKSIDLSNHNVSVPNFHNTPQLSSNLPGLNDFNPMGNSLSTNTQIGDSLVEDERSKIAAMFQQSSEQWNYQQNQMEKQVFFKPFHKPTMSFRPQSFGKGHYYRPENPDRIRLKPPDKYVCFRCGQAGHWIQDCPTLNRDPSTGSIADNVKRVKRTTGIPKSFLQKVEKLEDGKHAMVTNDGTLVVATTNEDPWNEAVRLSKTSVKANSELYKNTQIPEDLKCTICSDLVTDALISPCCKSIFCSSCIEKYLLAETDPPTPNKICPICKKPDSFLVYSELLPDVKTRLNVENFLKNLKEAKVSEKLEGDAPVIGRIQTLSDDGPDSKNDGNNAYSSGITKNNPENPTQVSSLNSAGIRPPLNIPFPPNMAPPINNLIPGGPQPPLMMPNMYPFPNPMMIPHQYMNLPYNVGMNPNNGVIPMPFFNMNRPNLSINPFNFVRPNFQPQIKSLPIEELKTNTQVNNISIHGSQTPNIDPLSKNDDQFSSVDNYKAQDLMKSDENRPKSNIRSYSPPPLEGNSLFKNSKDSSYPRRNDRKRSRSRSSSYNNRSISPRRYGKDNSDFHKNHNNDRERTDTKVNNNLDDQSNNRYGFTRISKSSYSKDFSNDHPHSGFNSNERGLRFRNESPSNRYHRDTKDSNKGYKILNRNSSYSGEGYEDFKIHKDVKEHYNESRDVKVGAESGSRDLSEKHNPQNIKYLNSNSSHENSRENLNKSRNHNKDKERQNKDSRFNDEKTKGSQKDYTNVYKDRKSDVNSSKYSSKERAREFDSKNGYSEKLPSSYRNPSSDRSNSISKDKNTSKEKYFRDEPSAYKSRGNQIYEKSDNSQRQKKTAPFDPISNEISSSKLKNLEKESREISKKSSNNDVSLSKAGNKLLSSDKVDYNELNDDSSSKKTGFHRSDSVKKSYSSKDFDNSRFKEYNDSDSAKEALLGENHTDIKRSHSKEYTVLLKASDSSKNNLKTNDSEPRNKRRDSKYRNDDSSNRIESTSNSSKNSMIKSESQSFKYEEIKRIDSTESSSKNSRNDYHSDRISKRNEKQKNNYYTAESNSRSAPNDPSLGKATKDSNSKNSSKNLDYNSKSKHSSSKTSLGVSNNKLESENSKLKDMPKASENKSTSNINISTIPKKSNAKSPYKELDSSRVSDTYNSNTFNPLTNDRKSRDISEKFREKKSRSSPVKTDVDINKNNKYQKSSRVENISEKKDNKKTLGDAEKKSVSEKPSKNSISILGSAKRSGDTTDFEKKDEYESRPRKSRKLDKDPRSSRYHDLDPKPNRDSESYTKRDSAIDRDRSRKKENKEKVSSIQSRLGK</sequence>
<feature type="compositionally biased region" description="Basic and acidic residues" evidence="7">
    <location>
        <begin position="1324"/>
        <end position="1391"/>
    </location>
</feature>
<feature type="region of interest" description="Disordered" evidence="7">
    <location>
        <begin position="763"/>
        <end position="1400"/>
    </location>
</feature>
<feature type="compositionally biased region" description="Basic and acidic residues" evidence="7">
    <location>
        <begin position="617"/>
        <end position="626"/>
    </location>
</feature>
<dbReference type="SMART" id="SM01180">
    <property type="entry name" value="DWNN"/>
    <property type="match status" value="1"/>
</dbReference>
<dbReference type="PROSITE" id="PS51282">
    <property type="entry name" value="DWNN"/>
    <property type="match status" value="1"/>
</dbReference>
<feature type="compositionally biased region" description="Polar residues" evidence="7">
    <location>
        <begin position="1045"/>
        <end position="1054"/>
    </location>
</feature>
<dbReference type="GO" id="GO:0008270">
    <property type="term" value="F:zinc ion binding"/>
    <property type="evidence" value="ECO:0007669"/>
    <property type="project" value="UniProtKB-KW"/>
</dbReference>
<evidence type="ECO:0000313" key="12">
    <source>
        <dbReference type="Proteomes" id="UP000187455"/>
    </source>
</evidence>
<dbReference type="Proteomes" id="UP000187455">
    <property type="component" value="Unassembled WGS sequence"/>
</dbReference>
<keyword evidence="4" id="KW-0862">Zinc</keyword>
<comment type="caution">
    <text evidence="11">The sequence shown here is derived from an EMBL/GenBank/DDBJ whole genome shotgun (WGS) entry which is preliminary data.</text>
</comment>
<feature type="compositionally biased region" description="Basic and acidic residues" evidence="7">
    <location>
        <begin position="798"/>
        <end position="832"/>
    </location>
</feature>
<dbReference type="InterPro" id="IPR013083">
    <property type="entry name" value="Znf_RING/FYVE/PHD"/>
</dbReference>
<organism evidence="11 12">
    <name type="scientific">Smittium mucronatum</name>
    <dbReference type="NCBI Taxonomy" id="133383"/>
    <lineage>
        <taxon>Eukaryota</taxon>
        <taxon>Fungi</taxon>
        <taxon>Fungi incertae sedis</taxon>
        <taxon>Zoopagomycota</taxon>
        <taxon>Kickxellomycotina</taxon>
        <taxon>Harpellomycetes</taxon>
        <taxon>Harpellales</taxon>
        <taxon>Legeriomycetaceae</taxon>
        <taxon>Smittium</taxon>
    </lineage>
</organism>
<feature type="compositionally biased region" description="Basic and acidic residues" evidence="7">
    <location>
        <begin position="1247"/>
        <end position="1259"/>
    </location>
</feature>
<evidence type="ECO:0000259" key="8">
    <source>
        <dbReference type="PROSITE" id="PS50089"/>
    </source>
</evidence>
<gene>
    <name evidence="11" type="ORF">AYI68_g7012</name>
</gene>
<dbReference type="GO" id="GO:0016567">
    <property type="term" value="P:protein ubiquitination"/>
    <property type="evidence" value="ECO:0007669"/>
    <property type="project" value="InterPro"/>
</dbReference>
<feature type="compositionally biased region" description="Polar residues" evidence="7">
    <location>
        <begin position="1233"/>
        <end position="1246"/>
    </location>
</feature>
<feature type="compositionally biased region" description="Polar residues" evidence="7">
    <location>
        <begin position="1132"/>
        <end position="1146"/>
    </location>
</feature>
<dbReference type="InterPro" id="IPR025829">
    <property type="entry name" value="Zn_knuckle_CX2CX3GHX4C"/>
</dbReference>
<dbReference type="Gene3D" id="4.10.60.10">
    <property type="entry name" value="Zinc finger, CCHC-type"/>
    <property type="match status" value="1"/>
</dbReference>
<dbReference type="GO" id="GO:0006397">
    <property type="term" value="P:mRNA processing"/>
    <property type="evidence" value="ECO:0007669"/>
    <property type="project" value="InterPro"/>
</dbReference>